<proteinExistence type="predicted"/>
<dbReference type="RefSeq" id="WP_146874195.1">
    <property type="nucleotide sequence ID" value="NZ_BJXV01000006.1"/>
</dbReference>
<comment type="caution">
    <text evidence="1">The sequence shown here is derived from an EMBL/GenBank/DDBJ whole genome shotgun (WGS) entry which is preliminary data.</text>
</comment>
<sequence length="105" mass="11369">MLNSHIPPRLEDAVCLTEAECILIDPRADGDTLFEQAEMRLEAVSNLMLSLCQLDTPGASADARDLANVAIASRILLADASDLFLVARKTVNRQKAPAKWGARHG</sequence>
<protein>
    <submittedName>
        <fullName evidence="1">Uncharacterized protein</fullName>
    </submittedName>
</protein>
<evidence type="ECO:0000313" key="1">
    <source>
        <dbReference type="EMBL" id="GEN27697.1"/>
    </source>
</evidence>
<dbReference type="OrthoDB" id="6168599at2"/>
<evidence type="ECO:0000313" key="2">
    <source>
        <dbReference type="Proteomes" id="UP000321303"/>
    </source>
</evidence>
<accession>A0A511UM63</accession>
<name>A0A511UM63_9GAMM</name>
<organism evidence="1 2">
    <name type="scientific">Halovibrio variabilis</name>
    <dbReference type="NCBI Taxonomy" id="31910"/>
    <lineage>
        <taxon>Bacteria</taxon>
        <taxon>Pseudomonadati</taxon>
        <taxon>Pseudomonadota</taxon>
        <taxon>Gammaproteobacteria</taxon>
        <taxon>Oceanospirillales</taxon>
        <taxon>Halomonadaceae</taxon>
        <taxon>Halovibrio</taxon>
    </lineage>
</organism>
<dbReference type="EMBL" id="BJXV01000006">
    <property type="protein sequence ID" value="GEN27697.1"/>
    <property type="molecule type" value="Genomic_DNA"/>
</dbReference>
<dbReference type="Proteomes" id="UP000321303">
    <property type="component" value="Unassembled WGS sequence"/>
</dbReference>
<gene>
    <name evidence="1" type="ORF">HVA01_13430</name>
</gene>
<keyword evidence="2" id="KW-1185">Reference proteome</keyword>
<reference evidence="1 2" key="1">
    <citation type="submission" date="2019-07" db="EMBL/GenBank/DDBJ databases">
        <title>Whole genome shotgun sequence of Halomonas variabilis NBRC 102410.</title>
        <authorList>
            <person name="Hosoyama A."/>
            <person name="Uohara A."/>
            <person name="Ohji S."/>
            <person name="Ichikawa N."/>
        </authorList>
    </citation>
    <scope>NUCLEOTIDE SEQUENCE [LARGE SCALE GENOMIC DNA]</scope>
    <source>
        <strain evidence="1 2">NBRC 102410</strain>
    </source>
</reference>
<dbReference type="AlphaFoldDB" id="A0A511UM63"/>